<sequence length="707" mass="78520">MSEKENKNYNFEEAFGKSCFTDYQLQNRLPKSCYKALLAVGSGEKPLDLQTADVIATAMKDWALENGATHFSHWFHPLTGSTAEKHEAFIVPQKDGTVISEFSGKELIMGEPDASSFPNGGLRNTFEARGYTAWDTSSPAFLKKNSANSLVLCIPTVFVSYTGEALDKKAPLLRSMAVVSKQAVRVLQAIGEKAVSHVDSTVGAEQEYFLVSRELFNNRPDLRLTGRTMIGSMPAKGQELEDHYFGSIAEKVSAFMAELNEELWDLGVAVRTQHNEVAPNQFELAPIFSSSNLATDQNQITMETLKRVAERNDLVCLLHEKPYAGVNGSGKHNNWSLSTNTGVNLLDPGKNAEDNRRFLLFVAAVLKAVDKYAALLRLTASSAGNDHRLGANEAPPAIISVFLGKEMEQSLADFAGGKSQVAQSQNVIDVGSPFVPDLPKDNTDRNRTSPFAFTGNKFEFRMVGSAMSIADPNIVLNTAVAEILAEFADVLEKSPDVNKTIQELVAKVYSDHKRVIFNGNGYADEWQEEAAKRGLPNLKNTPAVLPTLLSSPVTELFEKHEILSKEELHSRYEIRLETYNKLLNIEALILEEMANTGVIPAGQKQLASDVKSICRQEKLGLNVAQQKNRIGTVNDLLEEIIELSCRLNTVRRESEAMSDDLQRQAEFVYNKMIPLMEDLREQIDGLEHLCDRRTWPYPSYEELLFTL</sequence>
<evidence type="ECO:0000259" key="3">
    <source>
        <dbReference type="PROSITE" id="PS51986"/>
    </source>
</evidence>
<feature type="domain" description="GS catalytic" evidence="4">
    <location>
        <begin position="179"/>
        <end position="598"/>
    </location>
</feature>
<protein>
    <submittedName>
        <fullName evidence="5">Glutamine synthetase III</fullName>
    </submittedName>
</protein>
<feature type="domain" description="GS beta-grasp" evidence="3">
    <location>
        <begin position="69"/>
        <end position="163"/>
    </location>
</feature>
<dbReference type="RefSeq" id="WP_326926488.1">
    <property type="nucleotide sequence ID" value="NZ_CP123443.1"/>
</dbReference>
<dbReference type="PROSITE" id="PS51987">
    <property type="entry name" value="GS_CATALYTIC"/>
    <property type="match status" value="1"/>
</dbReference>
<dbReference type="Pfam" id="PF12437">
    <property type="entry name" value="GSIII_N"/>
    <property type="match status" value="1"/>
</dbReference>
<dbReference type="SUPFAM" id="SSF55931">
    <property type="entry name" value="Glutamine synthetase/guanido kinase"/>
    <property type="match status" value="1"/>
</dbReference>
<dbReference type="Gene3D" id="3.30.590.10">
    <property type="entry name" value="Glutamine synthetase/guanido kinase, catalytic domain"/>
    <property type="match status" value="1"/>
</dbReference>
<dbReference type="InterPro" id="IPR014746">
    <property type="entry name" value="Gln_synth/guanido_kin_cat_dom"/>
</dbReference>
<dbReference type="Pfam" id="PF18318">
    <property type="entry name" value="Gln-synt_C-ter"/>
    <property type="match status" value="1"/>
</dbReference>
<dbReference type="InterPro" id="IPR027303">
    <property type="entry name" value="Gln_synth_gly_rich_site"/>
</dbReference>
<evidence type="ECO:0000313" key="6">
    <source>
        <dbReference type="Proteomes" id="UP001228690"/>
    </source>
</evidence>
<dbReference type="InterPro" id="IPR008147">
    <property type="entry name" value="Gln_synt_N"/>
</dbReference>
<dbReference type="PROSITE" id="PS51986">
    <property type="entry name" value="GS_BETA_GRASP"/>
    <property type="match status" value="1"/>
</dbReference>
<dbReference type="Pfam" id="PF00120">
    <property type="entry name" value="Gln-synt_C"/>
    <property type="match status" value="1"/>
</dbReference>
<comment type="similarity">
    <text evidence="1 2">Belongs to the glutamine synthetase family.</text>
</comment>
<dbReference type="EMBL" id="CP123443">
    <property type="protein sequence ID" value="WGK68315.1"/>
    <property type="molecule type" value="Genomic_DNA"/>
</dbReference>
<dbReference type="InterPro" id="IPR052725">
    <property type="entry name" value="GS_Type-3"/>
</dbReference>
<organism evidence="5 6">
    <name type="scientific">Candidatus Haliotispira prima</name>
    <dbReference type="NCBI Taxonomy" id="3034016"/>
    <lineage>
        <taxon>Bacteria</taxon>
        <taxon>Pseudomonadati</taxon>
        <taxon>Spirochaetota</taxon>
        <taxon>Spirochaetia</taxon>
        <taxon>Spirochaetales</taxon>
        <taxon>Spirochaetaceae</taxon>
        <taxon>Candidatus Haliotispira</taxon>
    </lineage>
</organism>
<dbReference type="Gene3D" id="1.20.120.1560">
    <property type="match status" value="1"/>
</dbReference>
<dbReference type="InterPro" id="IPR040577">
    <property type="entry name" value="Gln-synt_C"/>
</dbReference>
<dbReference type="SMART" id="SM01230">
    <property type="entry name" value="Gln-synt_C"/>
    <property type="match status" value="1"/>
</dbReference>
<evidence type="ECO:0000259" key="4">
    <source>
        <dbReference type="PROSITE" id="PS51987"/>
    </source>
</evidence>
<reference evidence="5 6" key="1">
    <citation type="submission" date="2023-04" db="EMBL/GenBank/DDBJ databases">
        <title>Spirochaete genome identified in red abalone sample constitutes a novel genus.</title>
        <authorList>
            <person name="Sharma S.P."/>
            <person name="Purcell C.M."/>
            <person name="Hyde J.R."/>
            <person name="Severin A.J."/>
        </authorList>
    </citation>
    <scope>NUCLEOTIDE SEQUENCE [LARGE SCALE GENOMIC DNA]</scope>
    <source>
        <strain evidence="5 6">SP-2023</strain>
    </source>
</reference>
<dbReference type="PANTHER" id="PTHR42974">
    <property type="entry name" value="GLUTAMINE SYNTHETASE"/>
    <property type="match status" value="1"/>
</dbReference>
<dbReference type="PANTHER" id="PTHR42974:SF1">
    <property type="entry name" value="TYPE-3 GLUTAMINE SYNTHETASE"/>
    <property type="match status" value="1"/>
</dbReference>
<proteinExistence type="inferred from homology"/>
<name>A0ABY8ME98_9SPIO</name>
<dbReference type="InterPro" id="IPR008146">
    <property type="entry name" value="Gln_synth_cat_dom"/>
</dbReference>
<dbReference type="Proteomes" id="UP001228690">
    <property type="component" value="Chromosome"/>
</dbReference>
<evidence type="ECO:0000313" key="5">
    <source>
        <dbReference type="EMBL" id="WGK68315.1"/>
    </source>
</evidence>
<dbReference type="PROSITE" id="PS00181">
    <property type="entry name" value="GLNA_ATP"/>
    <property type="match status" value="1"/>
</dbReference>
<keyword evidence="6" id="KW-1185">Reference proteome</keyword>
<gene>
    <name evidence="5" type="ORF">P0082_07445</name>
</gene>
<dbReference type="InterPro" id="IPR022147">
    <property type="entry name" value="GSIII_N"/>
</dbReference>
<evidence type="ECO:0000256" key="1">
    <source>
        <dbReference type="PROSITE-ProRule" id="PRU01330"/>
    </source>
</evidence>
<accession>A0ABY8ME98</accession>
<evidence type="ECO:0000256" key="2">
    <source>
        <dbReference type="RuleBase" id="RU000384"/>
    </source>
</evidence>